<proteinExistence type="inferred from homology"/>
<organism evidence="15 16">
    <name type="scientific">Natronogracilivirga saccharolytica</name>
    <dbReference type="NCBI Taxonomy" id="2812953"/>
    <lineage>
        <taxon>Bacteria</taxon>
        <taxon>Pseudomonadati</taxon>
        <taxon>Balneolota</taxon>
        <taxon>Balneolia</taxon>
        <taxon>Balneolales</taxon>
        <taxon>Cyclonatronaceae</taxon>
        <taxon>Natronogracilivirga</taxon>
    </lineage>
</organism>
<dbReference type="EMBL" id="JAFIDN010000001">
    <property type="protein sequence ID" value="MBP3191388.1"/>
    <property type="molecule type" value="Genomic_DNA"/>
</dbReference>
<name>A0A8J7RJN9_9BACT</name>
<comment type="subunit">
    <text evidence="2">Monomer.</text>
</comment>
<evidence type="ECO:0000256" key="5">
    <source>
        <dbReference type="ARBA" id="ARBA00022862"/>
    </source>
</evidence>
<comment type="similarity">
    <text evidence="10">Belongs to the peroxiredoxin family. BCP/PrxQ subfamily.</text>
</comment>
<evidence type="ECO:0000256" key="7">
    <source>
        <dbReference type="ARBA" id="ARBA00023157"/>
    </source>
</evidence>
<dbReference type="Pfam" id="PF00578">
    <property type="entry name" value="AhpC-TSA"/>
    <property type="match status" value="1"/>
</dbReference>
<comment type="function">
    <text evidence="1">Thiol-specific peroxidase that catalyzes the reduction of hydrogen peroxide and organic hydroperoxides to water and alcohols, respectively. Plays a role in cell protection against oxidative stress by detoxifying peroxides and as sensor of hydrogen peroxide-mediated signaling events.</text>
</comment>
<evidence type="ECO:0000256" key="4">
    <source>
        <dbReference type="ARBA" id="ARBA00022559"/>
    </source>
</evidence>
<evidence type="ECO:0000256" key="11">
    <source>
        <dbReference type="ARBA" id="ARBA00042639"/>
    </source>
</evidence>
<feature type="active site" description="Cysteine sulfenic acid (-SOH) intermediate; for peroxidase activity" evidence="13">
    <location>
        <position position="46"/>
    </location>
</feature>
<keyword evidence="7" id="KW-1015">Disulfide bond</keyword>
<feature type="domain" description="Thioredoxin" evidence="14">
    <location>
        <begin position="3"/>
        <end position="152"/>
    </location>
</feature>
<evidence type="ECO:0000256" key="10">
    <source>
        <dbReference type="ARBA" id="ARBA00038489"/>
    </source>
</evidence>
<dbReference type="GO" id="GO:0005737">
    <property type="term" value="C:cytoplasm"/>
    <property type="evidence" value="ECO:0007669"/>
    <property type="project" value="TreeGrafter"/>
</dbReference>
<dbReference type="InterPro" id="IPR013766">
    <property type="entry name" value="Thioredoxin_domain"/>
</dbReference>
<evidence type="ECO:0000256" key="2">
    <source>
        <dbReference type="ARBA" id="ARBA00011245"/>
    </source>
</evidence>
<evidence type="ECO:0000313" key="15">
    <source>
        <dbReference type="EMBL" id="MBP3191388.1"/>
    </source>
</evidence>
<reference evidence="15" key="1">
    <citation type="submission" date="2021-02" db="EMBL/GenBank/DDBJ databases">
        <title>Natronogracilivirga saccharolytica gen. nov. sp. nov. a new anaerobic, haloalkiliphilic carbohydrate-fermenting bacterium from soda lake and proposing of Cyclonatronumiaceae fam. nov. in the phylum Balneolaeota.</title>
        <authorList>
            <person name="Zhilina T.N."/>
            <person name="Sorokin D.Y."/>
            <person name="Zavarzina D.G."/>
            <person name="Toshchakov S.V."/>
            <person name="Kublanov I.V."/>
        </authorList>
    </citation>
    <scope>NUCLEOTIDE SEQUENCE</scope>
    <source>
        <strain evidence="15">Z-1702</strain>
    </source>
</reference>
<evidence type="ECO:0000256" key="8">
    <source>
        <dbReference type="ARBA" id="ARBA00023284"/>
    </source>
</evidence>
<dbReference type="PROSITE" id="PS51352">
    <property type="entry name" value="THIOREDOXIN_2"/>
    <property type="match status" value="1"/>
</dbReference>
<evidence type="ECO:0000259" key="14">
    <source>
        <dbReference type="PROSITE" id="PS51352"/>
    </source>
</evidence>
<dbReference type="EC" id="1.11.1.24" evidence="3"/>
<evidence type="ECO:0000256" key="12">
    <source>
        <dbReference type="ARBA" id="ARBA00049091"/>
    </source>
</evidence>
<protein>
    <recommendedName>
        <fullName evidence="3">thioredoxin-dependent peroxiredoxin</fullName>
        <ecNumber evidence="3">1.11.1.24</ecNumber>
    </recommendedName>
    <alternativeName>
        <fullName evidence="9">Thioredoxin peroxidase</fullName>
    </alternativeName>
    <alternativeName>
        <fullName evidence="11">Thioredoxin-dependent peroxiredoxin Bcp</fullName>
    </alternativeName>
</protein>
<dbReference type="PANTHER" id="PTHR42801">
    <property type="entry name" value="THIOREDOXIN-DEPENDENT PEROXIDE REDUCTASE"/>
    <property type="match status" value="1"/>
</dbReference>
<dbReference type="Gene3D" id="3.40.30.10">
    <property type="entry name" value="Glutaredoxin"/>
    <property type="match status" value="1"/>
</dbReference>
<comment type="caution">
    <text evidence="15">The sequence shown here is derived from an EMBL/GenBank/DDBJ whole genome shotgun (WGS) entry which is preliminary data.</text>
</comment>
<keyword evidence="8" id="KW-0676">Redox-active center</keyword>
<dbReference type="AlphaFoldDB" id="A0A8J7RJN9"/>
<dbReference type="GO" id="GO:0008379">
    <property type="term" value="F:thioredoxin peroxidase activity"/>
    <property type="evidence" value="ECO:0007669"/>
    <property type="project" value="TreeGrafter"/>
</dbReference>
<dbReference type="CDD" id="cd03017">
    <property type="entry name" value="PRX_BCP"/>
    <property type="match status" value="1"/>
</dbReference>
<keyword evidence="4" id="KW-0575">Peroxidase</keyword>
<dbReference type="InterPro" id="IPR050924">
    <property type="entry name" value="Peroxiredoxin_BCP/PrxQ"/>
</dbReference>
<dbReference type="PANTHER" id="PTHR42801:SF4">
    <property type="entry name" value="AHPC_TSA FAMILY PROTEIN"/>
    <property type="match status" value="1"/>
</dbReference>
<keyword evidence="5" id="KW-0049">Antioxidant</keyword>
<dbReference type="InterPro" id="IPR000866">
    <property type="entry name" value="AhpC/TSA"/>
</dbReference>
<dbReference type="GO" id="GO:0045454">
    <property type="term" value="P:cell redox homeostasis"/>
    <property type="evidence" value="ECO:0007669"/>
    <property type="project" value="TreeGrafter"/>
</dbReference>
<dbReference type="InterPro" id="IPR036249">
    <property type="entry name" value="Thioredoxin-like_sf"/>
</dbReference>
<dbReference type="PIRSF" id="PIRSF000239">
    <property type="entry name" value="AHPC"/>
    <property type="match status" value="1"/>
</dbReference>
<sequence>MPLSAGDRAPEFTLSDHQGRNTSLTELLKNGPLVLFFYPKDDSPGCTRQACSFRDNYETLLSRGVSVAGISKDSGEDHKSFIEKHQLPYPLLVDTDGSIHENYGCQTLFGMLTRRITYLIDTDRTILLAHEDNFRMGSHVEAVIGALSLKAEKQKAD</sequence>
<evidence type="ECO:0000313" key="16">
    <source>
        <dbReference type="Proteomes" id="UP000673975"/>
    </source>
</evidence>
<evidence type="ECO:0000256" key="1">
    <source>
        <dbReference type="ARBA" id="ARBA00003330"/>
    </source>
</evidence>
<dbReference type="RefSeq" id="WP_210509842.1">
    <property type="nucleotide sequence ID" value="NZ_JAFIDN010000001.1"/>
</dbReference>
<gene>
    <name evidence="15" type="ORF">NATSA_01810</name>
</gene>
<dbReference type="SUPFAM" id="SSF52833">
    <property type="entry name" value="Thioredoxin-like"/>
    <property type="match status" value="1"/>
</dbReference>
<evidence type="ECO:0000256" key="9">
    <source>
        <dbReference type="ARBA" id="ARBA00032824"/>
    </source>
</evidence>
<dbReference type="Proteomes" id="UP000673975">
    <property type="component" value="Unassembled WGS sequence"/>
</dbReference>
<evidence type="ECO:0000256" key="6">
    <source>
        <dbReference type="ARBA" id="ARBA00023002"/>
    </source>
</evidence>
<keyword evidence="6" id="KW-0560">Oxidoreductase</keyword>
<evidence type="ECO:0000256" key="13">
    <source>
        <dbReference type="PIRSR" id="PIRSR000239-1"/>
    </source>
</evidence>
<evidence type="ECO:0000256" key="3">
    <source>
        <dbReference type="ARBA" id="ARBA00013017"/>
    </source>
</evidence>
<dbReference type="InterPro" id="IPR024706">
    <property type="entry name" value="Peroxiredoxin_AhpC-typ"/>
</dbReference>
<keyword evidence="16" id="KW-1185">Reference proteome</keyword>
<dbReference type="GO" id="GO:0034599">
    <property type="term" value="P:cellular response to oxidative stress"/>
    <property type="evidence" value="ECO:0007669"/>
    <property type="project" value="TreeGrafter"/>
</dbReference>
<accession>A0A8J7RJN9</accession>
<dbReference type="FunFam" id="3.40.30.10:FF:000007">
    <property type="entry name" value="Thioredoxin-dependent thiol peroxidase"/>
    <property type="match status" value="1"/>
</dbReference>
<comment type="catalytic activity">
    <reaction evidence="12">
        <text>a hydroperoxide + [thioredoxin]-dithiol = an alcohol + [thioredoxin]-disulfide + H2O</text>
        <dbReference type="Rhea" id="RHEA:62620"/>
        <dbReference type="Rhea" id="RHEA-COMP:10698"/>
        <dbReference type="Rhea" id="RHEA-COMP:10700"/>
        <dbReference type="ChEBI" id="CHEBI:15377"/>
        <dbReference type="ChEBI" id="CHEBI:29950"/>
        <dbReference type="ChEBI" id="CHEBI:30879"/>
        <dbReference type="ChEBI" id="CHEBI:35924"/>
        <dbReference type="ChEBI" id="CHEBI:50058"/>
        <dbReference type="EC" id="1.11.1.24"/>
    </reaction>
</comment>